<dbReference type="GO" id="GO:0005506">
    <property type="term" value="F:iron ion binding"/>
    <property type="evidence" value="ECO:0007669"/>
    <property type="project" value="InterPro"/>
</dbReference>
<dbReference type="InterPro" id="IPR001128">
    <property type="entry name" value="Cyt_P450"/>
</dbReference>
<reference evidence="11" key="1">
    <citation type="submission" date="2018-04" db="EMBL/GenBank/DDBJ databases">
        <title>Whole genome sequencing of Hypsizygus marmoreus.</title>
        <authorList>
            <person name="Choi I.-G."/>
            <person name="Min B."/>
            <person name="Kim J.-G."/>
            <person name="Kim S."/>
            <person name="Oh Y.-L."/>
            <person name="Kong W.-S."/>
            <person name="Park H."/>
            <person name="Jeong J."/>
            <person name="Song E.-S."/>
        </authorList>
    </citation>
    <scope>NUCLEOTIDE SEQUENCE [LARGE SCALE GENOMIC DNA]</scope>
    <source>
        <strain evidence="11">51987-8</strain>
    </source>
</reference>
<sequence>MPVGISWSQLDCATLAAAGLVALCLNRYVASRRPYASLPLPPGPKSSWLGKVSLPQTYQWLTYAEWRQTYGDLIYIYIFGNPILVLNSAKAASDLLEKRGSNYSSRPIRTMVVELIGWDWLFSAMHYGNRWKRHRNLFHAHFRPSDTAVYHSLQTRETHTLLRNLLAHPDDFRYNIRRLAAAVILNVTYGHQVAEGGDEYVALADRALSSLAKAGIYGTYIVDYIPMLKHLPAWLPFASFKRQAYEWRKSVRDMVNRPFEMIKDQMQEGTAAPCFVAQELEKRATGSDFEDEDIIKNVAATAYAAGSDTFVSAVLSFFLVALLYPDVQKKAQEELDRVIGGRLPHFDDRTQLPFIESLCYELLRWNPVTPMGLAHYAAEDDEYCGYRIPKGTTVLPNVWAILHDPEVYPDPLIFNPSRFVDREGNSAAGINVLPDVAFGFGRRMCPGRWFAFDIMWIVVASVLSVYDISKATDENGEVVEPVVEYTSHLLSHPKPFKCRIAPRSPSARLLVEQTVLES</sequence>
<name>A0A369KCQ9_HYPMA</name>
<dbReference type="STRING" id="39966.A0A369KCQ9"/>
<dbReference type="PANTHER" id="PTHR46300">
    <property type="entry name" value="P450, PUTATIVE (EUROFUNG)-RELATED-RELATED"/>
    <property type="match status" value="1"/>
</dbReference>
<dbReference type="GO" id="GO:0020037">
    <property type="term" value="F:heme binding"/>
    <property type="evidence" value="ECO:0007669"/>
    <property type="project" value="InterPro"/>
</dbReference>
<feature type="binding site" description="axial binding residue" evidence="9">
    <location>
        <position position="445"/>
    </location>
    <ligand>
        <name>heme</name>
        <dbReference type="ChEBI" id="CHEBI:30413"/>
    </ligand>
    <ligandPart>
        <name>Fe</name>
        <dbReference type="ChEBI" id="CHEBI:18248"/>
    </ligandPart>
</feature>
<dbReference type="PROSITE" id="PS00086">
    <property type="entry name" value="CYTOCHROME_P450"/>
    <property type="match status" value="1"/>
</dbReference>
<dbReference type="InterPro" id="IPR036396">
    <property type="entry name" value="Cyt_P450_sf"/>
</dbReference>
<evidence type="ECO:0000256" key="10">
    <source>
        <dbReference type="RuleBase" id="RU000461"/>
    </source>
</evidence>
<dbReference type="AlphaFoldDB" id="A0A369KCQ9"/>
<evidence type="ECO:0000256" key="7">
    <source>
        <dbReference type="ARBA" id="ARBA00023004"/>
    </source>
</evidence>
<dbReference type="GO" id="GO:0016705">
    <property type="term" value="F:oxidoreductase activity, acting on paired donors, with incorporation or reduction of molecular oxygen"/>
    <property type="evidence" value="ECO:0007669"/>
    <property type="project" value="InterPro"/>
</dbReference>
<evidence type="ECO:0000313" key="11">
    <source>
        <dbReference type="EMBL" id="RDB29524.1"/>
    </source>
</evidence>
<dbReference type="GO" id="GO:0004497">
    <property type="term" value="F:monooxygenase activity"/>
    <property type="evidence" value="ECO:0007669"/>
    <property type="project" value="UniProtKB-KW"/>
</dbReference>
<evidence type="ECO:0000313" key="12">
    <source>
        <dbReference type="Proteomes" id="UP000076154"/>
    </source>
</evidence>
<comment type="caution">
    <text evidence="11">The sequence shown here is derived from an EMBL/GenBank/DDBJ whole genome shotgun (WGS) entry which is preliminary data.</text>
</comment>
<evidence type="ECO:0000256" key="1">
    <source>
        <dbReference type="ARBA" id="ARBA00001971"/>
    </source>
</evidence>
<keyword evidence="4 9" id="KW-0349">Heme</keyword>
<dbReference type="InterPro" id="IPR002401">
    <property type="entry name" value="Cyt_P450_E_grp-I"/>
</dbReference>
<evidence type="ECO:0000256" key="4">
    <source>
        <dbReference type="ARBA" id="ARBA00022617"/>
    </source>
</evidence>
<evidence type="ECO:0000256" key="2">
    <source>
        <dbReference type="ARBA" id="ARBA00005179"/>
    </source>
</evidence>
<protein>
    <recommendedName>
        <fullName evidence="13">O-methylsterigmatocystin oxidoreductase</fullName>
    </recommendedName>
</protein>
<dbReference type="Gene3D" id="1.10.630.10">
    <property type="entry name" value="Cytochrome P450"/>
    <property type="match status" value="1"/>
</dbReference>
<dbReference type="OrthoDB" id="2789670at2759"/>
<evidence type="ECO:0000256" key="8">
    <source>
        <dbReference type="ARBA" id="ARBA00023033"/>
    </source>
</evidence>
<gene>
    <name evidence="11" type="ORF">Hypma_015428</name>
</gene>
<dbReference type="Proteomes" id="UP000076154">
    <property type="component" value="Unassembled WGS sequence"/>
</dbReference>
<evidence type="ECO:0000256" key="6">
    <source>
        <dbReference type="ARBA" id="ARBA00023002"/>
    </source>
</evidence>
<dbReference type="EMBL" id="LUEZ02000010">
    <property type="protein sequence ID" value="RDB29524.1"/>
    <property type="molecule type" value="Genomic_DNA"/>
</dbReference>
<evidence type="ECO:0000256" key="5">
    <source>
        <dbReference type="ARBA" id="ARBA00022723"/>
    </source>
</evidence>
<evidence type="ECO:0000256" key="3">
    <source>
        <dbReference type="ARBA" id="ARBA00010617"/>
    </source>
</evidence>
<keyword evidence="6 10" id="KW-0560">Oxidoreductase</keyword>
<dbReference type="CDD" id="cd11065">
    <property type="entry name" value="CYP64-like"/>
    <property type="match status" value="1"/>
</dbReference>
<dbReference type="InterPro" id="IPR050364">
    <property type="entry name" value="Cytochrome_P450_fung"/>
</dbReference>
<dbReference type="Pfam" id="PF00067">
    <property type="entry name" value="p450"/>
    <property type="match status" value="1"/>
</dbReference>
<accession>A0A369KCQ9</accession>
<keyword evidence="12" id="KW-1185">Reference proteome</keyword>
<dbReference type="SUPFAM" id="SSF48264">
    <property type="entry name" value="Cytochrome P450"/>
    <property type="match status" value="1"/>
</dbReference>
<keyword evidence="7 9" id="KW-0408">Iron</keyword>
<proteinExistence type="inferred from homology"/>
<dbReference type="InParanoid" id="A0A369KCQ9"/>
<dbReference type="PRINTS" id="PR00463">
    <property type="entry name" value="EP450I"/>
</dbReference>
<comment type="cofactor">
    <cofactor evidence="1 9">
        <name>heme</name>
        <dbReference type="ChEBI" id="CHEBI:30413"/>
    </cofactor>
</comment>
<dbReference type="InterPro" id="IPR017972">
    <property type="entry name" value="Cyt_P450_CS"/>
</dbReference>
<keyword evidence="8 10" id="KW-0503">Monooxygenase</keyword>
<comment type="pathway">
    <text evidence="2">Secondary metabolite biosynthesis.</text>
</comment>
<dbReference type="PANTHER" id="PTHR46300:SF7">
    <property type="entry name" value="P450, PUTATIVE (EUROFUNG)-RELATED"/>
    <property type="match status" value="1"/>
</dbReference>
<organism evidence="11 12">
    <name type="scientific">Hypsizygus marmoreus</name>
    <name type="common">White beech mushroom</name>
    <name type="synonym">Agaricus marmoreus</name>
    <dbReference type="NCBI Taxonomy" id="39966"/>
    <lineage>
        <taxon>Eukaryota</taxon>
        <taxon>Fungi</taxon>
        <taxon>Dikarya</taxon>
        <taxon>Basidiomycota</taxon>
        <taxon>Agaricomycotina</taxon>
        <taxon>Agaricomycetes</taxon>
        <taxon>Agaricomycetidae</taxon>
        <taxon>Agaricales</taxon>
        <taxon>Tricholomatineae</taxon>
        <taxon>Lyophyllaceae</taxon>
        <taxon>Hypsizygus</taxon>
    </lineage>
</organism>
<evidence type="ECO:0000256" key="9">
    <source>
        <dbReference type="PIRSR" id="PIRSR602401-1"/>
    </source>
</evidence>
<comment type="similarity">
    <text evidence="3 10">Belongs to the cytochrome P450 family.</text>
</comment>
<evidence type="ECO:0008006" key="13">
    <source>
        <dbReference type="Google" id="ProtNLM"/>
    </source>
</evidence>
<keyword evidence="5 9" id="KW-0479">Metal-binding</keyword>